<keyword evidence="5" id="KW-1185">Reference proteome</keyword>
<protein>
    <submittedName>
        <fullName evidence="3">Uncharacterized protein</fullName>
    </submittedName>
</protein>
<dbReference type="Proteomes" id="UP001283366">
    <property type="component" value="Unassembled WGS sequence"/>
</dbReference>
<evidence type="ECO:0000313" key="4">
    <source>
        <dbReference type="Proteomes" id="UP000196125"/>
    </source>
</evidence>
<keyword evidence="1" id="KW-0472">Membrane</keyword>
<reference evidence="2 5" key="2">
    <citation type="submission" date="2023-11" db="EMBL/GenBank/DDBJ databases">
        <title>Plant-associative lifestyle of Vibrio porteresiae and its evolutionary dynamics.</title>
        <authorList>
            <person name="Rameshkumar N."/>
            <person name="Kirti K."/>
        </authorList>
    </citation>
    <scope>NUCLEOTIDE SEQUENCE [LARGE SCALE GENOMIC DNA]</scope>
    <source>
        <strain evidence="2 5">MSSRF38</strain>
    </source>
</reference>
<accession>A0A1Y6IYP9</accession>
<evidence type="ECO:0000313" key="5">
    <source>
        <dbReference type="Proteomes" id="UP001283366"/>
    </source>
</evidence>
<dbReference type="Proteomes" id="UP000196125">
    <property type="component" value="Unassembled WGS sequence"/>
</dbReference>
<name>A0A1Y6IYP9_9VIBR</name>
<feature type="transmembrane region" description="Helical" evidence="1">
    <location>
        <begin position="33"/>
        <end position="51"/>
    </location>
</feature>
<dbReference type="OrthoDB" id="5828194at2"/>
<proteinExistence type="predicted"/>
<dbReference type="EMBL" id="JAWRCO010000001">
    <property type="protein sequence ID" value="MDW6002343.1"/>
    <property type="molecule type" value="Genomic_DNA"/>
</dbReference>
<evidence type="ECO:0000313" key="3">
    <source>
        <dbReference type="EMBL" id="SMS02758.1"/>
    </source>
</evidence>
<sequence length="63" mass="7055">MLNRIDRLTIYAVMGFLSFGALVMSTSEPEQTSLMPVWGVIAAMLGIGLEVHHWDDEYDTPNN</sequence>
<dbReference type="AlphaFoldDB" id="A0A1Y6IYP9"/>
<organism evidence="3 4">
    <name type="scientific">Vibrio mangrovi</name>
    <dbReference type="NCBI Taxonomy" id="474394"/>
    <lineage>
        <taxon>Bacteria</taxon>
        <taxon>Pseudomonadati</taxon>
        <taxon>Pseudomonadota</taxon>
        <taxon>Gammaproteobacteria</taxon>
        <taxon>Vibrionales</taxon>
        <taxon>Vibrionaceae</taxon>
        <taxon>Vibrio</taxon>
    </lineage>
</organism>
<feature type="transmembrane region" description="Helical" evidence="1">
    <location>
        <begin position="9"/>
        <end position="27"/>
    </location>
</feature>
<reference evidence="3 4" key="1">
    <citation type="submission" date="2017-05" db="EMBL/GenBank/DDBJ databases">
        <authorList>
            <person name="Song R."/>
            <person name="Chenine A.L."/>
            <person name="Ruprecht R.M."/>
        </authorList>
    </citation>
    <scope>NUCLEOTIDE SEQUENCE [LARGE SCALE GENOMIC DNA]</scope>
    <source>
        <strain evidence="3 4">CECT 7927</strain>
    </source>
</reference>
<evidence type="ECO:0000256" key="1">
    <source>
        <dbReference type="SAM" id="Phobius"/>
    </source>
</evidence>
<dbReference type="RefSeq" id="WP_087482763.1">
    <property type="nucleotide sequence ID" value="NZ_AP024883.1"/>
</dbReference>
<dbReference type="EMBL" id="FXXI01000012">
    <property type="protein sequence ID" value="SMS02758.1"/>
    <property type="molecule type" value="Genomic_DNA"/>
</dbReference>
<gene>
    <name evidence="2" type="ORF">SBX37_05625</name>
    <name evidence="3" type="ORF">VIM7927_04098</name>
</gene>
<evidence type="ECO:0000313" key="2">
    <source>
        <dbReference type="EMBL" id="MDW6002343.1"/>
    </source>
</evidence>
<keyword evidence="1" id="KW-1133">Transmembrane helix</keyword>
<keyword evidence="1" id="KW-0812">Transmembrane</keyword>